<dbReference type="PROSITE" id="PS00463">
    <property type="entry name" value="ZN2_CY6_FUNGAL_1"/>
    <property type="match status" value="1"/>
</dbReference>
<dbReference type="Pfam" id="PF04082">
    <property type="entry name" value="Fungal_trans"/>
    <property type="match status" value="1"/>
</dbReference>
<keyword evidence="4" id="KW-0238">DNA-binding</keyword>
<dbReference type="OrthoDB" id="2561583at2759"/>
<dbReference type="GO" id="GO:0005634">
    <property type="term" value="C:nucleus"/>
    <property type="evidence" value="ECO:0007669"/>
    <property type="project" value="UniProtKB-SubCell"/>
</dbReference>
<gene>
    <name evidence="9" type="ORF">I303_03542</name>
</gene>
<dbReference type="PROSITE" id="PS50048">
    <property type="entry name" value="ZN2_CY6_FUNGAL_2"/>
    <property type="match status" value="1"/>
</dbReference>
<dbReference type="InterPro" id="IPR051089">
    <property type="entry name" value="prtT"/>
</dbReference>
<dbReference type="PANTHER" id="PTHR31845">
    <property type="entry name" value="FINGER DOMAIN PROTEIN, PUTATIVE-RELATED"/>
    <property type="match status" value="1"/>
</dbReference>
<dbReference type="SMART" id="SM00066">
    <property type="entry name" value="GAL4"/>
    <property type="match status" value="1"/>
</dbReference>
<evidence type="ECO:0000256" key="7">
    <source>
        <dbReference type="SAM" id="MobiDB-lite"/>
    </source>
</evidence>
<dbReference type="CDD" id="cd12148">
    <property type="entry name" value="fungal_TF_MHR"/>
    <property type="match status" value="1"/>
</dbReference>
<dbReference type="GO" id="GO:0000976">
    <property type="term" value="F:transcription cis-regulatory region binding"/>
    <property type="evidence" value="ECO:0007669"/>
    <property type="project" value="TreeGrafter"/>
</dbReference>
<keyword evidence="2" id="KW-0479">Metal-binding</keyword>
<evidence type="ECO:0000256" key="5">
    <source>
        <dbReference type="ARBA" id="ARBA00023163"/>
    </source>
</evidence>
<feature type="compositionally biased region" description="Polar residues" evidence="7">
    <location>
        <begin position="63"/>
        <end position="73"/>
    </location>
</feature>
<feature type="compositionally biased region" description="Low complexity" evidence="7">
    <location>
        <begin position="654"/>
        <end position="668"/>
    </location>
</feature>
<dbReference type="PANTHER" id="PTHR31845:SF17">
    <property type="entry name" value="ZN(II)2CYS6 TRANSCRIPTION FACTOR (EUROFUNG)"/>
    <property type="match status" value="1"/>
</dbReference>
<sequence>MQPIAGPSTVVLTEKRGLKACTACRIAKVRCHLVPDKGICARCQSAAIPCNFTATRRGRVKGSKNQTSPQSSIENDRDAAPTDWSTGDQDILFSEVVVDQPMTRAQSPLDPFVSGMSTLASPTPVPFRATPRPRQGMTRRTVQTMAGSFPTGSERAVSETVPRADFSSGRDVHNPLLFLAECARRGWDTADGSEWRDTMVVPAPTTNLPLEDAIRLGRWSKENLGKIISDQRKYFQLGLHGSKRDVSIGLDPVYQNVIKENQVEILFANYFRHVHCQWGMLDRDIHTATFVRSRSAFLFTVVLALGATSTATLTTSSPQDRILAIKLWAHLEKLQLVVCATAAKSVEIVQGMLLAQMWALRTPRLVDDQRATRLGMSVRMAGQIGLQLARQHKHTSGERNRNDLRTRVSLVLVESRWESIADRQEISCQGFDLTDFEAEELDRMPPQDDIALMAADYALYRFEAESKERISRITQTSRSTTALDSERIWIQTYLQSWNEKWVDTQTDSLRKWWFQYLSFRSRLVGILRVAKARASPGSWSEQMKSDLVLVSIDLLAGCLSHERAMHMLRPTSPIVFAAAILLQLTGKQAPERDLILRVALRLAGEPKQEDIMTYAVHNGYQILNMLCLSKEAMESNVTPTQAYSNNAVAAYDQPSASSSSLSTLPDADGQTSRQDFNPAQAVQQAQDLAQRIDSLPFSSSSMSNNLPPDDIGVMLGLSGNGHGHGYLYGDSHTGGGGHTDLPQWSNTGIPQNIPNNNSNSSSVPSWDKFLSTEPFTSIDAFQGSLINQPLPAGNGFMALNKNGNEEDPFGLAGNANGHGNRQMSDNAISDFYFHLASALGS</sequence>
<evidence type="ECO:0000256" key="3">
    <source>
        <dbReference type="ARBA" id="ARBA00023015"/>
    </source>
</evidence>
<dbReference type="GO" id="GO:0008270">
    <property type="term" value="F:zinc ion binding"/>
    <property type="evidence" value="ECO:0007669"/>
    <property type="project" value="InterPro"/>
</dbReference>
<evidence type="ECO:0000313" key="9">
    <source>
        <dbReference type="EMBL" id="OBR85829.1"/>
    </source>
</evidence>
<keyword evidence="6" id="KW-0539">Nucleus</keyword>
<dbReference type="InterPro" id="IPR007219">
    <property type="entry name" value="XnlR_reg_dom"/>
</dbReference>
<name>A0A1A6A6Z6_9TREE</name>
<accession>A0A1A6A6Z6</accession>
<dbReference type="CDD" id="cd00067">
    <property type="entry name" value="GAL4"/>
    <property type="match status" value="1"/>
</dbReference>
<feature type="region of interest" description="Disordered" evidence="7">
    <location>
        <begin position="654"/>
        <end position="685"/>
    </location>
</feature>
<dbReference type="InterPro" id="IPR036864">
    <property type="entry name" value="Zn2-C6_fun-type_DNA-bd_sf"/>
</dbReference>
<evidence type="ECO:0000256" key="6">
    <source>
        <dbReference type="ARBA" id="ARBA00023242"/>
    </source>
</evidence>
<comment type="subcellular location">
    <subcellularLocation>
        <location evidence="1">Nucleus</location>
    </subcellularLocation>
</comment>
<evidence type="ECO:0000256" key="2">
    <source>
        <dbReference type="ARBA" id="ARBA00022723"/>
    </source>
</evidence>
<keyword evidence="3" id="KW-0805">Transcription regulation</keyword>
<dbReference type="GO" id="GO:0000981">
    <property type="term" value="F:DNA-binding transcription factor activity, RNA polymerase II-specific"/>
    <property type="evidence" value="ECO:0007669"/>
    <property type="project" value="InterPro"/>
</dbReference>
<dbReference type="GO" id="GO:0006351">
    <property type="term" value="P:DNA-templated transcription"/>
    <property type="evidence" value="ECO:0007669"/>
    <property type="project" value="InterPro"/>
</dbReference>
<evidence type="ECO:0000256" key="1">
    <source>
        <dbReference type="ARBA" id="ARBA00004123"/>
    </source>
</evidence>
<organism evidence="9">
    <name type="scientific">Kwoniella dejecticola CBS 10117</name>
    <dbReference type="NCBI Taxonomy" id="1296121"/>
    <lineage>
        <taxon>Eukaryota</taxon>
        <taxon>Fungi</taxon>
        <taxon>Dikarya</taxon>
        <taxon>Basidiomycota</taxon>
        <taxon>Agaricomycotina</taxon>
        <taxon>Tremellomycetes</taxon>
        <taxon>Tremellales</taxon>
        <taxon>Cryptococcaceae</taxon>
        <taxon>Kwoniella</taxon>
    </lineage>
</organism>
<dbReference type="Gene3D" id="4.10.240.10">
    <property type="entry name" value="Zn(2)-C6 fungal-type DNA-binding domain"/>
    <property type="match status" value="1"/>
</dbReference>
<evidence type="ECO:0000259" key="8">
    <source>
        <dbReference type="PROSITE" id="PS50048"/>
    </source>
</evidence>
<feature type="domain" description="Zn(2)-C6 fungal-type" evidence="8">
    <location>
        <begin position="20"/>
        <end position="52"/>
    </location>
</feature>
<dbReference type="AlphaFoldDB" id="A0A1A6A6Z6"/>
<proteinExistence type="predicted"/>
<feature type="region of interest" description="Disordered" evidence="7">
    <location>
        <begin position="58"/>
        <end position="86"/>
    </location>
</feature>
<evidence type="ECO:0000256" key="4">
    <source>
        <dbReference type="ARBA" id="ARBA00023125"/>
    </source>
</evidence>
<keyword evidence="5" id="KW-0804">Transcription</keyword>
<reference evidence="9" key="1">
    <citation type="submission" date="2013-07" db="EMBL/GenBank/DDBJ databases">
        <title>The Genome Sequence of Cryptococcus dejecticola CBS10117.</title>
        <authorList>
            <consortium name="The Broad Institute Genome Sequencing Platform"/>
            <person name="Cuomo C."/>
            <person name="Litvintseva A."/>
            <person name="Chen Y."/>
            <person name="Heitman J."/>
            <person name="Sun S."/>
            <person name="Springer D."/>
            <person name="Dromer F."/>
            <person name="Young S.K."/>
            <person name="Zeng Q."/>
            <person name="Gargeya S."/>
            <person name="Fitzgerald M."/>
            <person name="Abouelleil A."/>
            <person name="Alvarado L."/>
            <person name="Berlin A.M."/>
            <person name="Chapman S.B."/>
            <person name="Dewar J."/>
            <person name="Goldberg J."/>
            <person name="Griggs A."/>
            <person name="Gujja S."/>
            <person name="Hansen M."/>
            <person name="Howarth C."/>
            <person name="Imamovic A."/>
            <person name="Larimer J."/>
            <person name="McCowan C."/>
            <person name="Murphy C."/>
            <person name="Pearson M."/>
            <person name="Priest M."/>
            <person name="Roberts A."/>
            <person name="Saif S."/>
            <person name="Shea T."/>
            <person name="Sykes S."/>
            <person name="Wortman J."/>
            <person name="Nusbaum C."/>
            <person name="Birren B."/>
        </authorList>
    </citation>
    <scope>NUCLEOTIDE SEQUENCE [LARGE SCALE GENOMIC DNA]</scope>
    <source>
        <strain evidence="9">CBS 10117</strain>
    </source>
</reference>
<dbReference type="EMBL" id="KI894030">
    <property type="protein sequence ID" value="OBR85829.1"/>
    <property type="molecule type" value="Genomic_DNA"/>
</dbReference>
<dbReference type="VEuPathDB" id="FungiDB:I303_03542"/>
<dbReference type="InterPro" id="IPR001138">
    <property type="entry name" value="Zn2Cys6_DnaBD"/>
</dbReference>
<protein>
    <recommendedName>
        <fullName evidence="8">Zn(2)-C6 fungal-type domain-containing protein</fullName>
    </recommendedName>
</protein>
<dbReference type="SUPFAM" id="SSF57701">
    <property type="entry name" value="Zn2/Cys6 DNA-binding domain"/>
    <property type="match status" value="1"/>
</dbReference>